<dbReference type="Pfam" id="PF00702">
    <property type="entry name" value="Hydrolase"/>
    <property type="match status" value="1"/>
</dbReference>
<dbReference type="RefSeq" id="WP_115371102.1">
    <property type="nucleotide sequence ID" value="NZ_QASA01000001.1"/>
</dbReference>
<dbReference type="NCBIfam" id="TIGR02254">
    <property type="entry name" value="YjjG_YfnB"/>
    <property type="match status" value="1"/>
</dbReference>
<keyword evidence="2" id="KW-1185">Reference proteome</keyword>
<dbReference type="SFLD" id="SFLDG01129">
    <property type="entry name" value="C1.5:_HAD__Beta-PGM__Phosphata"/>
    <property type="match status" value="1"/>
</dbReference>
<dbReference type="CDD" id="cd04305">
    <property type="entry name" value="HAD_Neu5Ac-Pase_like"/>
    <property type="match status" value="1"/>
</dbReference>
<dbReference type="Proteomes" id="UP000253919">
    <property type="component" value="Unassembled WGS sequence"/>
</dbReference>
<sequence length="236" mass="27650">MKFFPLKTYKHIFFDLDHTLWDFEKNAEETIITLYNQYELAKFGKFTSTDFYKKYSYINHRMWRQYHEGKITQQELRVSRFEQTLTKLGLTPEQIPTGLPDAFTTLCPTKTAVFPYTYDVLSYLQTKYKLHIITNGFKEVQKIKLTASKLHGYFTEVITSECINCSKPDRKIFEYALSRANVKAADCLMIGDSLEADILGAKNAGIDQIFFNPDKKRHHQKVTYEISCLSELMRVL</sequence>
<organism evidence="1 2">
    <name type="scientific">Adhaeribacter pallidiroseus</name>
    <dbReference type="NCBI Taxonomy" id="2072847"/>
    <lineage>
        <taxon>Bacteria</taxon>
        <taxon>Pseudomonadati</taxon>
        <taxon>Bacteroidota</taxon>
        <taxon>Cytophagia</taxon>
        <taxon>Cytophagales</taxon>
        <taxon>Hymenobacteraceae</taxon>
        <taxon>Adhaeribacter</taxon>
    </lineage>
</organism>
<dbReference type="InterPro" id="IPR011951">
    <property type="entry name" value="HAD-SF_hydro_IA_YjjG/PynA"/>
</dbReference>
<dbReference type="InterPro" id="IPR052550">
    <property type="entry name" value="Pyrimidine_5'-ntase_YjjG"/>
</dbReference>
<dbReference type="EMBL" id="QASA01000001">
    <property type="protein sequence ID" value="RDC61522.1"/>
    <property type="molecule type" value="Genomic_DNA"/>
</dbReference>
<name>A0A369QAP3_9BACT</name>
<dbReference type="PANTHER" id="PTHR47478">
    <property type="match status" value="1"/>
</dbReference>
<dbReference type="InterPro" id="IPR006439">
    <property type="entry name" value="HAD-SF_hydro_IA"/>
</dbReference>
<accession>A0A369QAP3</accession>
<dbReference type="SFLD" id="SFLDS00003">
    <property type="entry name" value="Haloacid_Dehalogenase"/>
    <property type="match status" value="1"/>
</dbReference>
<dbReference type="NCBIfam" id="TIGR01549">
    <property type="entry name" value="HAD-SF-IA-v1"/>
    <property type="match status" value="1"/>
</dbReference>
<dbReference type="InterPro" id="IPR023198">
    <property type="entry name" value="PGP-like_dom2"/>
</dbReference>
<evidence type="ECO:0000313" key="2">
    <source>
        <dbReference type="Proteomes" id="UP000253919"/>
    </source>
</evidence>
<dbReference type="InterPro" id="IPR023214">
    <property type="entry name" value="HAD_sf"/>
</dbReference>
<proteinExistence type="predicted"/>
<dbReference type="PANTHER" id="PTHR47478:SF1">
    <property type="entry name" value="PYRIMIDINE 5'-NUCLEOTIDASE YJJG"/>
    <property type="match status" value="1"/>
</dbReference>
<gene>
    <name evidence="1" type="ORF">AHMF7616_00101</name>
</gene>
<dbReference type="OrthoDB" id="9802350at2"/>
<dbReference type="Gene3D" id="1.10.150.240">
    <property type="entry name" value="Putative phosphatase, domain 2"/>
    <property type="match status" value="1"/>
</dbReference>
<reference evidence="1 2" key="1">
    <citation type="submission" date="2018-04" db="EMBL/GenBank/DDBJ databases">
        <title>Adhaeribacter sp. HMF7616 genome sequencing and assembly.</title>
        <authorList>
            <person name="Kang H."/>
            <person name="Kang J."/>
            <person name="Cha I."/>
            <person name="Kim H."/>
            <person name="Joh K."/>
        </authorList>
    </citation>
    <scope>NUCLEOTIDE SEQUENCE [LARGE SCALE GENOMIC DNA]</scope>
    <source>
        <strain evidence="1 2">HMF7616</strain>
    </source>
</reference>
<dbReference type="Gene3D" id="3.40.50.1000">
    <property type="entry name" value="HAD superfamily/HAD-like"/>
    <property type="match status" value="1"/>
</dbReference>
<dbReference type="GO" id="GO:0008253">
    <property type="term" value="F:5'-nucleotidase activity"/>
    <property type="evidence" value="ECO:0007669"/>
    <property type="project" value="InterPro"/>
</dbReference>
<evidence type="ECO:0000313" key="1">
    <source>
        <dbReference type="EMBL" id="RDC61522.1"/>
    </source>
</evidence>
<dbReference type="InterPro" id="IPR036412">
    <property type="entry name" value="HAD-like_sf"/>
</dbReference>
<dbReference type="AlphaFoldDB" id="A0A369QAP3"/>
<dbReference type="SUPFAM" id="SSF56784">
    <property type="entry name" value="HAD-like"/>
    <property type="match status" value="1"/>
</dbReference>
<comment type="caution">
    <text evidence="1">The sequence shown here is derived from an EMBL/GenBank/DDBJ whole genome shotgun (WGS) entry which is preliminary data.</text>
</comment>
<protein>
    <submittedName>
        <fullName evidence="1">Pyrimidine 5'-nucleotidase</fullName>
    </submittedName>
</protein>